<name>A0ABQ6B7N8_9BRAD</name>
<reference evidence="3" key="1">
    <citation type="journal article" date="2019" name="Int. J. Syst. Evol. Microbiol.">
        <title>The Global Catalogue of Microorganisms (GCM) 10K type strain sequencing project: providing services to taxonomists for standard genome sequencing and annotation.</title>
        <authorList>
            <consortium name="The Broad Institute Genomics Platform"/>
            <consortium name="The Broad Institute Genome Sequencing Center for Infectious Disease"/>
            <person name="Wu L."/>
            <person name="Ma J."/>
        </authorList>
    </citation>
    <scope>NUCLEOTIDE SEQUENCE [LARGE SCALE GENOMIC DNA]</scope>
    <source>
        <strain evidence="3">NBRC 102520</strain>
    </source>
</reference>
<comment type="caution">
    <text evidence="2">The sequence shown here is derived from an EMBL/GenBank/DDBJ whole genome shotgun (WGS) entry which is preliminary data.</text>
</comment>
<dbReference type="EMBL" id="BSOW01000034">
    <property type="protein sequence ID" value="GLR90434.1"/>
    <property type="molecule type" value="Genomic_DNA"/>
</dbReference>
<feature type="region of interest" description="Disordered" evidence="1">
    <location>
        <begin position="135"/>
        <end position="159"/>
    </location>
</feature>
<evidence type="ECO:0000313" key="3">
    <source>
        <dbReference type="Proteomes" id="UP001156905"/>
    </source>
</evidence>
<evidence type="ECO:0008006" key="4">
    <source>
        <dbReference type="Google" id="ProtNLM"/>
    </source>
</evidence>
<protein>
    <recommendedName>
        <fullName evidence="4">Phasin domain-containing protein</fullName>
    </recommendedName>
</protein>
<organism evidence="2 3">
    <name type="scientific">Bradyrhizobium iriomotense</name>
    <dbReference type="NCBI Taxonomy" id="441950"/>
    <lineage>
        <taxon>Bacteria</taxon>
        <taxon>Pseudomonadati</taxon>
        <taxon>Pseudomonadota</taxon>
        <taxon>Alphaproteobacteria</taxon>
        <taxon>Hyphomicrobiales</taxon>
        <taxon>Nitrobacteraceae</taxon>
        <taxon>Bradyrhizobium</taxon>
    </lineage>
</organism>
<evidence type="ECO:0000313" key="2">
    <source>
        <dbReference type="EMBL" id="GLR90434.1"/>
    </source>
</evidence>
<keyword evidence="3" id="KW-1185">Reference proteome</keyword>
<sequence length="159" mass="17453">MAGVEQLRRKDSVNLVQLEADIATVRQGSSLASIALPDYVEHTEGVTRVGALSAEAVIRDYESAAKEIEAMGAELIGAARKCEELTAQVHDAIAYMRETAAGYREEGRKIFKRIEECALFTEDVRKTCEQVKRRMEAAGSVSSTEEDELAEQEQIAESA</sequence>
<dbReference type="RefSeq" id="WP_284273334.1">
    <property type="nucleotide sequence ID" value="NZ_BSOW01000034.1"/>
</dbReference>
<evidence type="ECO:0000256" key="1">
    <source>
        <dbReference type="SAM" id="MobiDB-lite"/>
    </source>
</evidence>
<accession>A0ABQ6B7N8</accession>
<gene>
    <name evidence="2" type="ORF">GCM10007857_71490</name>
</gene>
<proteinExistence type="predicted"/>
<dbReference type="Proteomes" id="UP001156905">
    <property type="component" value="Unassembled WGS sequence"/>
</dbReference>